<gene>
    <name evidence="2" type="ORF">SAMN02745172_00415</name>
</gene>
<organism evidence="2 3">
    <name type="scientific">Pseudoxanthobacter soli DSM 19599</name>
    <dbReference type="NCBI Taxonomy" id="1123029"/>
    <lineage>
        <taxon>Bacteria</taxon>
        <taxon>Pseudomonadati</taxon>
        <taxon>Pseudomonadota</taxon>
        <taxon>Alphaproteobacteria</taxon>
        <taxon>Hyphomicrobiales</taxon>
        <taxon>Segnochrobactraceae</taxon>
        <taxon>Pseudoxanthobacter</taxon>
    </lineage>
</organism>
<feature type="repeat" description="TPR" evidence="1">
    <location>
        <begin position="47"/>
        <end position="80"/>
    </location>
</feature>
<dbReference type="PANTHER" id="PTHR43861:SF1">
    <property type="entry name" value="TRANS-ACONITATE 2-METHYLTRANSFERASE"/>
    <property type="match status" value="1"/>
</dbReference>
<dbReference type="Pfam" id="PF13489">
    <property type="entry name" value="Methyltransf_23"/>
    <property type="match status" value="1"/>
</dbReference>
<dbReference type="PANTHER" id="PTHR43861">
    <property type="entry name" value="TRANS-ACONITATE 2-METHYLTRANSFERASE-RELATED"/>
    <property type="match status" value="1"/>
</dbReference>
<protein>
    <submittedName>
        <fullName evidence="2">Predicted methyltransferase, contains TPR repeat</fullName>
    </submittedName>
</protein>
<keyword evidence="1" id="KW-0802">TPR repeat</keyword>
<proteinExistence type="predicted"/>
<dbReference type="EMBL" id="FRXO01000001">
    <property type="protein sequence ID" value="SHO60791.1"/>
    <property type="molecule type" value="Genomic_DNA"/>
</dbReference>
<dbReference type="SUPFAM" id="SSF53335">
    <property type="entry name" value="S-adenosyl-L-methionine-dependent methyltransferases"/>
    <property type="match status" value="1"/>
</dbReference>
<dbReference type="InterPro" id="IPR029063">
    <property type="entry name" value="SAM-dependent_MTases_sf"/>
</dbReference>
<dbReference type="Gene3D" id="3.40.50.150">
    <property type="entry name" value="Vaccinia Virus protein VP39"/>
    <property type="match status" value="1"/>
</dbReference>
<dbReference type="GO" id="GO:0008168">
    <property type="term" value="F:methyltransferase activity"/>
    <property type="evidence" value="ECO:0007669"/>
    <property type="project" value="UniProtKB-KW"/>
</dbReference>
<sequence>MIPFNHSSGDMLADRRFEYGEGLMADGDAAAAAELFEQALERAPEWAAAWAALGAARLANGDRAGAAGAYRAALRFAPADPFAASLKLALIEGTEAPESPPDAYVRELFDQYAPKFEAALVGDLDYRAPALLAALIASAAGGAAFGRALDLGCGTGLMGEEIRADVRHLEGVDLSAAMVDAAAGKRADGRPLYDALSVGDVVAHLAASRDRYDLIVAADVFCYLGNLAPVFEAAAARMGQGGLFAFSVERGDDAGSGWTLRDSMRFAHGRRYLEDTARAAGFTVSHLDEADLRRDRGVPVGGYLIVLRR</sequence>
<dbReference type="AlphaFoldDB" id="A0A1M7Z7B4"/>
<dbReference type="PROSITE" id="PS50005">
    <property type="entry name" value="TPR"/>
    <property type="match status" value="1"/>
</dbReference>
<dbReference type="CDD" id="cd02440">
    <property type="entry name" value="AdoMet_MTases"/>
    <property type="match status" value="1"/>
</dbReference>
<keyword evidence="2" id="KW-0808">Transferase</keyword>
<dbReference type="RefSeq" id="WP_175563585.1">
    <property type="nucleotide sequence ID" value="NZ_FRXO01000001.1"/>
</dbReference>
<evidence type="ECO:0000313" key="3">
    <source>
        <dbReference type="Proteomes" id="UP000186406"/>
    </source>
</evidence>
<accession>A0A1M7Z7B4</accession>
<reference evidence="2 3" key="1">
    <citation type="submission" date="2016-12" db="EMBL/GenBank/DDBJ databases">
        <authorList>
            <person name="Song W.-J."/>
            <person name="Kurnit D.M."/>
        </authorList>
    </citation>
    <scope>NUCLEOTIDE SEQUENCE [LARGE SCALE GENOMIC DNA]</scope>
    <source>
        <strain evidence="2 3">DSM 19599</strain>
    </source>
</reference>
<dbReference type="GO" id="GO:0032259">
    <property type="term" value="P:methylation"/>
    <property type="evidence" value="ECO:0007669"/>
    <property type="project" value="UniProtKB-KW"/>
</dbReference>
<name>A0A1M7Z7B4_9HYPH</name>
<dbReference type="Proteomes" id="UP000186406">
    <property type="component" value="Unassembled WGS sequence"/>
</dbReference>
<evidence type="ECO:0000313" key="2">
    <source>
        <dbReference type="EMBL" id="SHO60791.1"/>
    </source>
</evidence>
<dbReference type="Gene3D" id="1.25.40.10">
    <property type="entry name" value="Tetratricopeptide repeat domain"/>
    <property type="match status" value="1"/>
</dbReference>
<dbReference type="InterPro" id="IPR019734">
    <property type="entry name" value="TPR_rpt"/>
</dbReference>
<dbReference type="STRING" id="1123029.SAMN02745172_00415"/>
<dbReference type="InterPro" id="IPR011990">
    <property type="entry name" value="TPR-like_helical_dom_sf"/>
</dbReference>
<evidence type="ECO:0000256" key="1">
    <source>
        <dbReference type="PROSITE-ProRule" id="PRU00339"/>
    </source>
</evidence>
<keyword evidence="2" id="KW-0489">Methyltransferase</keyword>
<keyword evidence="3" id="KW-1185">Reference proteome</keyword>
<dbReference type="SUPFAM" id="SSF48452">
    <property type="entry name" value="TPR-like"/>
    <property type="match status" value="1"/>
</dbReference>